<dbReference type="Gramene" id="TVU21081">
    <property type="protein sequence ID" value="TVU21081"/>
    <property type="gene ID" value="EJB05_30695"/>
</dbReference>
<evidence type="ECO:0000313" key="2">
    <source>
        <dbReference type="EMBL" id="TVU21081.1"/>
    </source>
</evidence>
<evidence type="ECO:0000313" key="3">
    <source>
        <dbReference type="Proteomes" id="UP000324897"/>
    </source>
</evidence>
<dbReference type="AlphaFoldDB" id="A0A5J9UCW8"/>
<comment type="caution">
    <text evidence="2">The sequence shown here is derived from an EMBL/GenBank/DDBJ whole genome shotgun (WGS) entry which is preliminary data.</text>
</comment>
<sequence length="137" mass="14143">MPTLASPSPPTLASPPASSSTTTACPSRAAARLSSLPRALALSSADLRRYVLKAEGGLDRADCRLQRGGKDDAGVLLQEAARVVQVVGFFLVLDLVLLDHDSSFASCSSAGTDEDGSLVCLSMQKQGALRGIHSAAF</sequence>
<feature type="non-terminal residue" evidence="2">
    <location>
        <position position="137"/>
    </location>
</feature>
<dbReference type="Proteomes" id="UP000324897">
    <property type="component" value="Unassembled WGS sequence"/>
</dbReference>
<proteinExistence type="predicted"/>
<feature type="non-terminal residue" evidence="2">
    <location>
        <position position="1"/>
    </location>
</feature>
<feature type="region of interest" description="Disordered" evidence="1">
    <location>
        <begin position="1"/>
        <end position="24"/>
    </location>
</feature>
<dbReference type="EMBL" id="RWGY01000026">
    <property type="protein sequence ID" value="TVU21081.1"/>
    <property type="molecule type" value="Genomic_DNA"/>
</dbReference>
<accession>A0A5J9UCW8</accession>
<organism evidence="2 3">
    <name type="scientific">Eragrostis curvula</name>
    <name type="common">weeping love grass</name>
    <dbReference type="NCBI Taxonomy" id="38414"/>
    <lineage>
        <taxon>Eukaryota</taxon>
        <taxon>Viridiplantae</taxon>
        <taxon>Streptophyta</taxon>
        <taxon>Embryophyta</taxon>
        <taxon>Tracheophyta</taxon>
        <taxon>Spermatophyta</taxon>
        <taxon>Magnoliopsida</taxon>
        <taxon>Liliopsida</taxon>
        <taxon>Poales</taxon>
        <taxon>Poaceae</taxon>
        <taxon>PACMAD clade</taxon>
        <taxon>Chloridoideae</taxon>
        <taxon>Eragrostideae</taxon>
        <taxon>Eragrostidinae</taxon>
        <taxon>Eragrostis</taxon>
    </lineage>
</organism>
<protein>
    <submittedName>
        <fullName evidence="2">Uncharacterized protein</fullName>
    </submittedName>
</protein>
<name>A0A5J9UCW8_9POAL</name>
<keyword evidence="3" id="KW-1185">Reference proteome</keyword>
<feature type="compositionally biased region" description="Low complexity" evidence="1">
    <location>
        <begin position="14"/>
        <end position="24"/>
    </location>
</feature>
<gene>
    <name evidence="2" type="ORF">EJB05_30695</name>
</gene>
<reference evidence="2 3" key="1">
    <citation type="journal article" date="2019" name="Sci. Rep.">
        <title>A high-quality genome of Eragrostis curvula grass provides insights into Poaceae evolution and supports new strategies to enhance forage quality.</title>
        <authorList>
            <person name="Carballo J."/>
            <person name="Santos B.A.C.M."/>
            <person name="Zappacosta D."/>
            <person name="Garbus I."/>
            <person name="Selva J.P."/>
            <person name="Gallo C.A."/>
            <person name="Diaz A."/>
            <person name="Albertini E."/>
            <person name="Caccamo M."/>
            <person name="Echenique V."/>
        </authorList>
    </citation>
    <scope>NUCLEOTIDE SEQUENCE [LARGE SCALE GENOMIC DNA]</scope>
    <source>
        <strain evidence="3">cv. Victoria</strain>
        <tissue evidence="2">Leaf</tissue>
    </source>
</reference>
<evidence type="ECO:0000256" key="1">
    <source>
        <dbReference type="SAM" id="MobiDB-lite"/>
    </source>
</evidence>